<dbReference type="AlphaFoldDB" id="A0A1I0UF64"/>
<dbReference type="Proteomes" id="UP000515591">
    <property type="component" value="Chromosome"/>
</dbReference>
<dbReference type="GeneID" id="57399889"/>
<evidence type="ECO:0000256" key="1">
    <source>
        <dbReference type="SAM" id="Phobius"/>
    </source>
</evidence>
<dbReference type="Proteomes" id="UP000461288">
    <property type="component" value="Unassembled WGS sequence"/>
</dbReference>
<evidence type="ECO:0000313" key="6">
    <source>
        <dbReference type="Proteomes" id="UP000461288"/>
    </source>
</evidence>
<feature type="transmembrane region" description="Helical" evidence="1">
    <location>
        <begin position="12"/>
        <end position="37"/>
    </location>
</feature>
<sequence length="83" mass="9603">MLYKLLVLLHPFFRIAGRGLAVLLLLASFGLVAYAAYYENAPWVWFSCVGCFVACLLVTLLCTFYNWWLFKLRPRGALFMPFD</sequence>
<evidence type="ECO:0000313" key="8">
    <source>
        <dbReference type="Proteomes" id="UP000515591"/>
    </source>
</evidence>
<evidence type="ECO:0000313" key="5">
    <source>
        <dbReference type="EMBL" id="MWK57440.1"/>
    </source>
</evidence>
<keyword evidence="1" id="KW-1133">Transmembrane helix</keyword>
<dbReference type="Proteomes" id="UP000501237">
    <property type="component" value="Chromosome"/>
</dbReference>
<dbReference type="EMBL" id="AP022213">
    <property type="protein sequence ID" value="BBT18674.1"/>
    <property type="molecule type" value="Genomic_DNA"/>
</dbReference>
<dbReference type="STRING" id="319939.SAMN05216263_11037"/>
<evidence type="ECO:0000313" key="9">
    <source>
        <dbReference type="Proteomes" id="UP001273935"/>
    </source>
</evidence>
<proteinExistence type="predicted"/>
<keyword evidence="9" id="KW-1185">Reference proteome</keyword>
<evidence type="ECO:0000313" key="7">
    <source>
        <dbReference type="Proteomes" id="UP000501237"/>
    </source>
</evidence>
<dbReference type="KEGG" id="poj:PtoMrB4_46700"/>
<evidence type="ECO:0000313" key="4">
    <source>
        <dbReference type="EMBL" id="MDV3442764.1"/>
    </source>
</evidence>
<gene>
    <name evidence="5" type="ORF">GO594_15770</name>
    <name evidence="3" type="ORF">PtoMrB4_46700</name>
    <name evidence="4" type="ORF">R0G64_25460</name>
    <name evidence="2" type="ORF">WP8S17C03_47230</name>
</gene>
<organism evidence="5 6">
    <name type="scientific">Metapseudomonas otitidis</name>
    <dbReference type="NCBI Taxonomy" id="319939"/>
    <lineage>
        <taxon>Bacteria</taxon>
        <taxon>Pseudomonadati</taxon>
        <taxon>Pseudomonadota</taxon>
        <taxon>Gammaproteobacteria</taxon>
        <taxon>Pseudomonadales</taxon>
        <taxon>Pseudomonadaceae</taxon>
        <taxon>Metapseudomonas</taxon>
    </lineage>
</organism>
<reference evidence="4 9" key="4">
    <citation type="submission" date="2023-10" db="EMBL/GenBank/DDBJ databases">
        <title>Pseudomonas otitidis isolated from a paediatric patient with cystic fibrosis in Chile.</title>
        <authorList>
            <person name="Amsteins-Romero L."/>
            <person name="Opazo-Capurro A."/>
            <person name="Matus-Kohler M."/>
            <person name="Gonzalez-Rocha G."/>
        </authorList>
    </citation>
    <scope>NUCLEOTIDE SEQUENCE [LARGE SCALE GENOMIC DNA]</scope>
    <source>
        <strain evidence="4 9">P-714</strain>
    </source>
</reference>
<dbReference type="EMBL" id="JAWJUL010000136">
    <property type="protein sequence ID" value="MDV3442764.1"/>
    <property type="molecule type" value="Genomic_DNA"/>
</dbReference>
<dbReference type="Proteomes" id="UP001273935">
    <property type="component" value="Unassembled WGS sequence"/>
</dbReference>
<dbReference type="RefSeq" id="WP_044411391.1">
    <property type="nucleotide sequence ID" value="NZ_AP022213.1"/>
</dbReference>
<keyword evidence="1" id="KW-0472">Membrane</keyword>
<protein>
    <submittedName>
        <fullName evidence="5">Uncharacterized protein</fullName>
    </submittedName>
</protein>
<feature type="transmembrane region" description="Helical" evidence="1">
    <location>
        <begin position="43"/>
        <end position="70"/>
    </location>
</feature>
<accession>A0A1I0UF64</accession>
<keyword evidence="1" id="KW-0812">Transmembrane</keyword>
<dbReference type="EMBL" id="AP022642">
    <property type="protein sequence ID" value="BCA30693.1"/>
    <property type="molecule type" value="Genomic_DNA"/>
</dbReference>
<evidence type="ECO:0000313" key="2">
    <source>
        <dbReference type="EMBL" id="BBT18674.1"/>
    </source>
</evidence>
<reference evidence="3 7" key="3">
    <citation type="journal article" date="2020" name="Microbiol. Resour. Announc.">
        <title>Complete genome sequence of Pseudomonas otitidis strain MrB4, isolated from Lake Biwa in Japan.</title>
        <authorList>
            <person name="Miyazaki K."/>
            <person name="Hase E."/>
            <person name="Maruya T."/>
        </authorList>
    </citation>
    <scope>NUCLEOTIDE SEQUENCE [LARGE SCALE GENOMIC DNA]</scope>
    <source>
        <strain evidence="3 7">MrB4</strain>
    </source>
</reference>
<reference evidence="2 8" key="1">
    <citation type="submission" date="2019-12" db="EMBL/GenBank/DDBJ databases">
        <title>complete genome sequences of Pseudomonas otitidis str. WP8-S17-CRE-03 isolated from wastewater treatment plant effluent.</title>
        <authorList>
            <person name="Sekizuka T."/>
            <person name="Itokawa K."/>
            <person name="Yatsu K."/>
            <person name="Inamine Y."/>
            <person name="Kuroda M."/>
        </authorList>
    </citation>
    <scope>NUCLEOTIDE SEQUENCE [LARGE SCALE GENOMIC DNA]</scope>
    <source>
        <strain evidence="2 8">WP8-S17-CRE-03</strain>
    </source>
</reference>
<reference evidence="5 6" key="2">
    <citation type="submission" date="2019-12" db="EMBL/GenBank/DDBJ databases">
        <title>Draft genome sequence of Pseudomonas otitidis recovered from a chicken carcass.</title>
        <authorList>
            <person name="Vieira T.R."/>
            <person name="Oliviera E.F.C."/>
            <person name="Silva N.M.V."/>
            <person name="Sambrano G.E."/>
            <person name="Cibulski S.P."/>
            <person name="Cardoso M.R.I."/>
        </authorList>
    </citation>
    <scope>NUCLEOTIDE SEQUENCE [LARGE SCALE GENOMIC DNA]</scope>
    <source>
        <strain evidence="5 6">25_K</strain>
    </source>
</reference>
<evidence type="ECO:0000313" key="3">
    <source>
        <dbReference type="EMBL" id="BCA30693.1"/>
    </source>
</evidence>
<dbReference type="EMBL" id="WTFN01000036">
    <property type="protein sequence ID" value="MWK57440.1"/>
    <property type="molecule type" value="Genomic_DNA"/>
</dbReference>
<name>A0A1I0UF64_9GAMM</name>